<name>A0A483IS99_KLEPN</name>
<evidence type="ECO:0000313" key="1">
    <source>
        <dbReference type="EMBL" id="TCX36641.1"/>
    </source>
</evidence>
<dbReference type="Pfam" id="PF12691">
    <property type="entry name" value="Phage_tail_terminator_6"/>
    <property type="match status" value="1"/>
</dbReference>
<organism evidence="1">
    <name type="scientific">Klebsiella pneumoniae</name>
    <dbReference type="NCBI Taxonomy" id="573"/>
    <lineage>
        <taxon>Bacteria</taxon>
        <taxon>Pseudomonadati</taxon>
        <taxon>Pseudomonadota</taxon>
        <taxon>Gammaproteobacteria</taxon>
        <taxon>Enterobacterales</taxon>
        <taxon>Enterobacteriaceae</taxon>
        <taxon>Klebsiella/Raoultella group</taxon>
        <taxon>Klebsiella</taxon>
        <taxon>Klebsiella pneumoniae complex</taxon>
    </lineage>
</organism>
<proteinExistence type="predicted"/>
<gene>
    <name evidence="1" type="ORF">ETE75_20485</name>
</gene>
<dbReference type="InterPro" id="IPR024411">
    <property type="entry name" value="Tail_terminator_phage"/>
</dbReference>
<dbReference type="AlphaFoldDB" id="A0A483IS99"/>
<protein>
    <submittedName>
        <fullName evidence="1">Uncharacterized protein</fullName>
    </submittedName>
</protein>
<dbReference type="RefSeq" id="WP_077258274.1">
    <property type="nucleotide sequence ID" value="NZ_CP055187.1"/>
</dbReference>
<sequence>MMFVEGLALYLAKMGVGKVGSTIFADAMPQDAKSAVMVTSPTSGIEVDHELAGFYMDSVLIVVRDISLSAAQRKMQSINAHLPAKEISSGSVFFKMLRPMTLPVVYPRNDGAMFEIGLPVEFAGYML</sequence>
<reference evidence="1" key="1">
    <citation type="submission" date="2019-01" db="EMBL/GenBank/DDBJ databases">
        <authorList>
            <person name="Lista F."/>
            <person name="Anselmo A."/>
        </authorList>
    </citation>
    <scope>NUCLEOTIDE SEQUENCE</scope>
    <source>
        <strain evidence="1">13S</strain>
    </source>
</reference>
<comment type="caution">
    <text evidence="1">The sequence shown here is derived from an EMBL/GenBank/DDBJ whole genome shotgun (WGS) entry which is preliminary data.</text>
</comment>
<accession>A0A483IS99</accession>
<dbReference type="EMBL" id="SDCJ01000016">
    <property type="protein sequence ID" value="TCX36641.1"/>
    <property type="molecule type" value="Genomic_DNA"/>
</dbReference>